<dbReference type="Pfam" id="PF13456">
    <property type="entry name" value="RVT_3"/>
    <property type="match status" value="1"/>
</dbReference>
<evidence type="ECO:0000313" key="2">
    <source>
        <dbReference type="EMBL" id="KAE8681947.1"/>
    </source>
</evidence>
<dbReference type="InterPro" id="IPR053151">
    <property type="entry name" value="RNase_H-like"/>
</dbReference>
<comment type="caution">
    <text evidence="2">The sequence shown here is derived from an EMBL/GenBank/DDBJ whole genome shotgun (WGS) entry which is preliminary data.</text>
</comment>
<organism evidence="2 3">
    <name type="scientific">Hibiscus syriacus</name>
    <name type="common">Rose of Sharon</name>
    <dbReference type="NCBI Taxonomy" id="106335"/>
    <lineage>
        <taxon>Eukaryota</taxon>
        <taxon>Viridiplantae</taxon>
        <taxon>Streptophyta</taxon>
        <taxon>Embryophyta</taxon>
        <taxon>Tracheophyta</taxon>
        <taxon>Spermatophyta</taxon>
        <taxon>Magnoliopsida</taxon>
        <taxon>eudicotyledons</taxon>
        <taxon>Gunneridae</taxon>
        <taxon>Pentapetalae</taxon>
        <taxon>rosids</taxon>
        <taxon>malvids</taxon>
        <taxon>Malvales</taxon>
        <taxon>Malvaceae</taxon>
        <taxon>Malvoideae</taxon>
        <taxon>Hibiscus</taxon>
    </lineage>
</organism>
<keyword evidence="3" id="KW-1185">Reference proteome</keyword>
<dbReference type="InterPro" id="IPR012337">
    <property type="entry name" value="RNaseH-like_sf"/>
</dbReference>
<name>A0A6A2YRL7_HIBSY</name>
<dbReference type="InterPro" id="IPR036397">
    <property type="entry name" value="RNaseH_sf"/>
</dbReference>
<feature type="domain" description="RNase H type-1" evidence="1">
    <location>
        <begin position="5"/>
        <end position="84"/>
    </location>
</feature>
<reference evidence="2" key="1">
    <citation type="submission" date="2019-09" db="EMBL/GenBank/DDBJ databases">
        <title>Draft genome information of white flower Hibiscus syriacus.</title>
        <authorList>
            <person name="Kim Y.-M."/>
        </authorList>
    </citation>
    <scope>NUCLEOTIDE SEQUENCE [LARGE SCALE GENOMIC DNA]</scope>
    <source>
        <strain evidence="2">YM2019G1</strain>
    </source>
</reference>
<dbReference type="InterPro" id="IPR044730">
    <property type="entry name" value="RNase_H-like_dom_plant"/>
</dbReference>
<dbReference type="EMBL" id="VEPZ02001295">
    <property type="protein sequence ID" value="KAE8681947.1"/>
    <property type="molecule type" value="Genomic_DNA"/>
</dbReference>
<gene>
    <name evidence="2" type="ORF">F3Y22_tig00111280pilonHSYRG00084</name>
</gene>
<dbReference type="Proteomes" id="UP000436088">
    <property type="component" value="Unassembled WGS sequence"/>
</dbReference>
<dbReference type="SUPFAM" id="SSF53098">
    <property type="entry name" value="Ribonuclease H-like"/>
    <property type="match status" value="1"/>
</dbReference>
<dbReference type="InterPro" id="IPR002156">
    <property type="entry name" value="RNaseH_domain"/>
</dbReference>
<dbReference type="GO" id="GO:0004523">
    <property type="term" value="F:RNA-DNA hybrid ribonuclease activity"/>
    <property type="evidence" value="ECO:0007669"/>
    <property type="project" value="InterPro"/>
</dbReference>
<dbReference type="GO" id="GO:0003676">
    <property type="term" value="F:nucleic acid binding"/>
    <property type="evidence" value="ECO:0007669"/>
    <property type="project" value="InterPro"/>
</dbReference>
<proteinExistence type="predicted"/>
<dbReference type="PANTHER" id="PTHR47723:SF19">
    <property type="entry name" value="POLYNUCLEOTIDYL TRANSFERASE, RIBONUCLEASE H-LIKE SUPERFAMILY PROTEIN"/>
    <property type="match status" value="1"/>
</dbReference>
<evidence type="ECO:0000259" key="1">
    <source>
        <dbReference type="Pfam" id="PF13456"/>
    </source>
</evidence>
<sequence>MININVDGAFCSDSQKVVVGIVARDSYGMVLGGMTRQVELPNMAESTEVYAFTQGIRLAVENGWSNVIIEGDAISVVNRLANRYKTIPRTTL</sequence>
<protein>
    <recommendedName>
        <fullName evidence="1">RNase H type-1 domain-containing protein</fullName>
    </recommendedName>
</protein>
<accession>A0A6A2YRL7</accession>
<evidence type="ECO:0000313" key="3">
    <source>
        <dbReference type="Proteomes" id="UP000436088"/>
    </source>
</evidence>
<dbReference type="AlphaFoldDB" id="A0A6A2YRL7"/>
<dbReference type="PANTHER" id="PTHR47723">
    <property type="entry name" value="OS05G0353850 PROTEIN"/>
    <property type="match status" value="1"/>
</dbReference>
<dbReference type="Gene3D" id="3.30.420.10">
    <property type="entry name" value="Ribonuclease H-like superfamily/Ribonuclease H"/>
    <property type="match status" value="1"/>
</dbReference>
<dbReference type="CDD" id="cd06222">
    <property type="entry name" value="RNase_H_like"/>
    <property type="match status" value="1"/>
</dbReference>